<evidence type="ECO:0000256" key="3">
    <source>
        <dbReference type="ARBA" id="ARBA00023163"/>
    </source>
</evidence>
<evidence type="ECO:0000256" key="1">
    <source>
        <dbReference type="ARBA" id="ARBA00023015"/>
    </source>
</evidence>
<evidence type="ECO:0000256" key="4">
    <source>
        <dbReference type="SAM" id="Phobius"/>
    </source>
</evidence>
<sequence>MRINRFLITLILSLVLVDIAASTSIKHFTESDGLPQSLITCVIQDSKGYIWISSWNGLSRYDGYSFSNFKARKGDNCPLITNRIFFIRETTGGNILCKCPNGYYLFKTNEKKFVPLKGKKTDKGDRFRPTTQQKATIISLPEYEGEETHILYKDRQGGYWIYTHRGLDRLTFKKEKVGPVKCKDDGEEVIRSIFQDKEKRIFIADKNGFVRIYAPKGSLIGYLKKNGNISKTRIPFGANVYSMLQDSHGILWLGTKPNGLFRLKETKDGNFSVKSFTKNASRYSINSNSIYAIKEDRHGRILLGTFMGGLNIIKNPWSENPKFINSNNDIGQFPSQAKCIHDMLLSPSGTLLLATNDGLFTYNIDRNPQKIRFLQNKRIPSNPKSISNNEVMALLQSRNGTIYAATYGGGLNIIEKGNLHANDLKFSTLTTDNGMMSDVILNMCEDAQGMIWLVSEHCLMKYNPQKESFTNYSESLFKGDFSFSEVKPLNVSESKTMLFGTTQGILPINEQTVRISNFKPKILFDTPPHIELSPKEKSLSISFAAIDLNKNEPIQYAYMLEGVDSHWLYTTENRINLSNIPAGTFCLKIKSTNGDGIWCDNEASISIHRTPYFNERPIAWMLYGGGVFITLLLAFKLYWYIQRLENEIKTLKLSAGEKMEYIKMRVADVIERNDNCEKESIISDPGESSAFRTDVEKFILDHLSDSDLNVDTIAREMCMSRSTLYILMKKEFDCTPNNFILNIRLNTARQMLLEERNLNVSEIAYRCGFSDPKYFSRCFKKIIGVTPSELRMD</sequence>
<keyword evidence="2" id="KW-0238">DNA-binding</keyword>
<dbReference type="PANTHER" id="PTHR43280:SF2">
    <property type="entry name" value="HTH-TYPE TRANSCRIPTIONAL REGULATOR EXSA"/>
    <property type="match status" value="1"/>
</dbReference>
<dbReference type="Pfam" id="PF07494">
    <property type="entry name" value="Reg_prop"/>
    <property type="match status" value="3"/>
</dbReference>
<reference evidence="6" key="1">
    <citation type="submission" date="2021-06" db="EMBL/GenBank/DDBJ databases">
        <title>Collection of gut derived symbiotic bacterial strains cultured from healthy donors.</title>
        <authorList>
            <person name="Lin H."/>
            <person name="Littmann E."/>
            <person name="Pamer E.G."/>
        </authorList>
    </citation>
    <scope>NUCLEOTIDE SEQUENCE</scope>
    <source>
        <strain evidence="6">MSK.21.74</strain>
    </source>
</reference>
<dbReference type="InterPro" id="IPR011110">
    <property type="entry name" value="Reg_prop"/>
</dbReference>
<organism evidence="6 7">
    <name type="scientific">Segatella copri</name>
    <dbReference type="NCBI Taxonomy" id="165179"/>
    <lineage>
        <taxon>Bacteria</taxon>
        <taxon>Pseudomonadati</taxon>
        <taxon>Bacteroidota</taxon>
        <taxon>Bacteroidia</taxon>
        <taxon>Bacteroidales</taxon>
        <taxon>Prevotellaceae</taxon>
        <taxon>Segatella</taxon>
    </lineage>
</organism>
<evidence type="ECO:0000313" key="6">
    <source>
        <dbReference type="EMBL" id="MBV3388282.1"/>
    </source>
</evidence>
<dbReference type="InterPro" id="IPR018060">
    <property type="entry name" value="HTH_AraC"/>
</dbReference>
<keyword evidence="1" id="KW-0805">Transcription regulation</keyword>
<dbReference type="Pfam" id="PF12833">
    <property type="entry name" value="HTH_18"/>
    <property type="match status" value="1"/>
</dbReference>
<comment type="caution">
    <text evidence="6">The sequence shown here is derived from an EMBL/GenBank/DDBJ whole genome shotgun (WGS) entry which is preliminary data.</text>
</comment>
<keyword evidence="4" id="KW-0812">Transmembrane</keyword>
<feature type="domain" description="HTH araC/xylS-type" evidence="5">
    <location>
        <begin position="693"/>
        <end position="793"/>
    </location>
</feature>
<dbReference type="SMART" id="SM00342">
    <property type="entry name" value="HTH_ARAC"/>
    <property type="match status" value="1"/>
</dbReference>
<feature type="transmembrane region" description="Helical" evidence="4">
    <location>
        <begin position="618"/>
        <end position="639"/>
    </location>
</feature>
<dbReference type="Proteomes" id="UP001196765">
    <property type="component" value="Unassembled WGS sequence"/>
</dbReference>
<dbReference type="RefSeq" id="WP_217314425.1">
    <property type="nucleotide sequence ID" value="NZ_JAHOEI010000045.1"/>
</dbReference>
<accession>A0AAW4N0F0</accession>
<gene>
    <name evidence="6" type="ORF">KSW82_11090</name>
</gene>
<dbReference type="PROSITE" id="PS00041">
    <property type="entry name" value="HTH_ARAC_FAMILY_1"/>
    <property type="match status" value="1"/>
</dbReference>
<dbReference type="EMBL" id="JAHOEI010000045">
    <property type="protein sequence ID" value="MBV3388282.1"/>
    <property type="molecule type" value="Genomic_DNA"/>
</dbReference>
<keyword evidence="4" id="KW-1133">Transmembrane helix</keyword>
<proteinExistence type="predicted"/>
<evidence type="ECO:0000256" key="2">
    <source>
        <dbReference type="ARBA" id="ARBA00023125"/>
    </source>
</evidence>
<dbReference type="GO" id="GO:0043565">
    <property type="term" value="F:sequence-specific DNA binding"/>
    <property type="evidence" value="ECO:0007669"/>
    <property type="project" value="InterPro"/>
</dbReference>
<dbReference type="PROSITE" id="PS01124">
    <property type="entry name" value="HTH_ARAC_FAMILY_2"/>
    <property type="match status" value="1"/>
</dbReference>
<dbReference type="Pfam" id="PF07495">
    <property type="entry name" value="Y_Y_Y"/>
    <property type="match status" value="1"/>
</dbReference>
<name>A0AAW4N0F0_9BACT</name>
<evidence type="ECO:0000259" key="5">
    <source>
        <dbReference type="PROSITE" id="PS01124"/>
    </source>
</evidence>
<keyword evidence="4" id="KW-0472">Membrane</keyword>
<evidence type="ECO:0000313" key="7">
    <source>
        <dbReference type="Proteomes" id="UP001196765"/>
    </source>
</evidence>
<dbReference type="AlphaFoldDB" id="A0AAW4N0F0"/>
<dbReference type="PANTHER" id="PTHR43280">
    <property type="entry name" value="ARAC-FAMILY TRANSCRIPTIONAL REGULATOR"/>
    <property type="match status" value="1"/>
</dbReference>
<keyword evidence="3" id="KW-0804">Transcription</keyword>
<dbReference type="InterPro" id="IPR018062">
    <property type="entry name" value="HTH_AraC-typ_CS"/>
</dbReference>
<dbReference type="GO" id="GO:0003700">
    <property type="term" value="F:DNA-binding transcription factor activity"/>
    <property type="evidence" value="ECO:0007669"/>
    <property type="project" value="InterPro"/>
</dbReference>
<protein>
    <submittedName>
        <fullName evidence="6">Helix-turn-helix domain-containing protein</fullName>
    </submittedName>
</protein>
<dbReference type="InterPro" id="IPR011123">
    <property type="entry name" value="Y_Y_Y"/>
</dbReference>